<feature type="domain" description="DUF2062" evidence="2">
    <location>
        <begin position="24"/>
        <end position="164"/>
    </location>
</feature>
<keyword evidence="1" id="KW-1133">Transmembrane helix</keyword>
<dbReference type="PANTHER" id="PTHR40547">
    <property type="entry name" value="SLL0298 PROTEIN"/>
    <property type="match status" value="1"/>
</dbReference>
<evidence type="ECO:0000256" key="1">
    <source>
        <dbReference type="SAM" id="Phobius"/>
    </source>
</evidence>
<dbReference type="Proteomes" id="UP001520878">
    <property type="component" value="Unassembled WGS sequence"/>
</dbReference>
<feature type="transmembrane region" description="Helical" evidence="1">
    <location>
        <begin position="37"/>
        <end position="55"/>
    </location>
</feature>
<feature type="transmembrane region" description="Helical" evidence="1">
    <location>
        <begin position="61"/>
        <end position="85"/>
    </location>
</feature>
<accession>A0ABS8G486</accession>
<keyword evidence="4" id="KW-1185">Reference proteome</keyword>
<dbReference type="Pfam" id="PF09835">
    <property type="entry name" value="DUF2062"/>
    <property type="match status" value="1"/>
</dbReference>
<gene>
    <name evidence="3" type="ORF">LJ739_03700</name>
</gene>
<evidence type="ECO:0000313" key="3">
    <source>
        <dbReference type="EMBL" id="MCC2615340.1"/>
    </source>
</evidence>
<comment type="caution">
    <text evidence="3">The sequence shown here is derived from an EMBL/GenBank/DDBJ whole genome shotgun (WGS) entry which is preliminary data.</text>
</comment>
<keyword evidence="1" id="KW-0812">Transmembrane</keyword>
<feature type="transmembrane region" description="Helical" evidence="1">
    <location>
        <begin position="128"/>
        <end position="151"/>
    </location>
</feature>
<proteinExistence type="predicted"/>
<protein>
    <submittedName>
        <fullName evidence="3">DUF2062 domain-containing protein</fullName>
    </submittedName>
</protein>
<evidence type="ECO:0000259" key="2">
    <source>
        <dbReference type="Pfam" id="PF09835"/>
    </source>
</evidence>
<dbReference type="PANTHER" id="PTHR40547:SF1">
    <property type="entry name" value="SLL0298 PROTEIN"/>
    <property type="match status" value="1"/>
</dbReference>
<dbReference type="InterPro" id="IPR018639">
    <property type="entry name" value="DUF2062"/>
</dbReference>
<reference evidence="3 4" key="1">
    <citation type="submission" date="2021-10" db="EMBL/GenBank/DDBJ databases">
        <title>Draft genome of Aestuariibacter halophilus JC2043.</title>
        <authorList>
            <person name="Emsley S.A."/>
            <person name="Pfannmuller K.M."/>
            <person name="Ushijima B."/>
            <person name="Saw J.H."/>
            <person name="Videau P."/>
        </authorList>
    </citation>
    <scope>NUCLEOTIDE SEQUENCE [LARGE SCALE GENOMIC DNA]</scope>
    <source>
        <strain evidence="3 4">JC2043</strain>
    </source>
</reference>
<keyword evidence="1" id="KW-0472">Membrane</keyword>
<organism evidence="3 4">
    <name type="scientific">Fluctibacter halophilus</name>
    <dbReference type="NCBI Taxonomy" id="226011"/>
    <lineage>
        <taxon>Bacteria</taxon>
        <taxon>Pseudomonadati</taxon>
        <taxon>Pseudomonadota</taxon>
        <taxon>Gammaproteobacteria</taxon>
        <taxon>Alteromonadales</taxon>
        <taxon>Alteromonadaceae</taxon>
        <taxon>Fluctibacter</taxon>
    </lineage>
</organism>
<feature type="transmembrane region" description="Helical" evidence="1">
    <location>
        <begin position="92"/>
        <end position="108"/>
    </location>
</feature>
<name>A0ABS8G486_9ALTE</name>
<sequence length="193" mass="21704">MPKKIIKRFLPDHQTIKDQKVLAMFGSVLHDPNLWHLNRRSAAGAFGIGMFFAWWPVPFQMWLSAASAIPLRVNLPLSVATVWITNPFTMPPMFYGAYLLGVALIGAPPQEFSFELSWSWVVQSMETIGPAFLLGCGVLSVVCGAAGYLGLNMLWRWSVRKAWRTRCAQRKAIARLRTEARINNSSLGRNKEP</sequence>
<dbReference type="RefSeq" id="WP_229157246.1">
    <property type="nucleotide sequence ID" value="NZ_JAJEWP010000001.1"/>
</dbReference>
<dbReference type="EMBL" id="JAJEWP010000001">
    <property type="protein sequence ID" value="MCC2615340.1"/>
    <property type="molecule type" value="Genomic_DNA"/>
</dbReference>
<evidence type="ECO:0000313" key="4">
    <source>
        <dbReference type="Proteomes" id="UP001520878"/>
    </source>
</evidence>